<keyword evidence="11" id="KW-1185">Reference proteome</keyword>
<keyword evidence="6" id="KW-0564">Palmitate</keyword>
<dbReference type="Pfam" id="PF05504">
    <property type="entry name" value="Spore_GerAC"/>
    <property type="match status" value="1"/>
</dbReference>
<dbReference type="GO" id="GO:0016020">
    <property type="term" value="C:membrane"/>
    <property type="evidence" value="ECO:0007669"/>
    <property type="project" value="UniProtKB-SubCell"/>
</dbReference>
<sequence length="376" mass="42755">MQRIKKILIISVMLIFTLLQNGCWDQKIFEKIGFILQTGVELSENNKIVYTVNMPEVDPYAEEKVEVLSTTTNLMKEAQDKLKLSSGKNIEGGKNQQIYFSKDISKNGLDEYLEYFLRSPESSLISNLVIVEGSPKELIEYSKDFKDKQRPSFYVNDLLDEAIKNSFTLESKIYQFSILSHSKTIDPTATYIGYDRNGITVLGSAVFNGDKLVGTINTKQAAMLNSLRGKKGRIHYMYNGKYAQRSEGNKKNGASLEMKLKNRKVKVKTDNDKVTIDIDLKFKGSVTEYLGEIDLSNPKDKKLFEDDVSRCMSSDCSDLVAYLQEIGSDPVGFGEVMRAKHNKYWKSKSWKDQYKKAEINVNAKLDIEFFGAITNQ</sequence>
<dbReference type="NCBIfam" id="TIGR02887">
    <property type="entry name" value="spore_ger_x_C"/>
    <property type="match status" value="1"/>
</dbReference>
<evidence type="ECO:0000313" key="10">
    <source>
        <dbReference type="EMBL" id="QAA32613.1"/>
    </source>
</evidence>
<name>A0A410DTP6_9CLOT</name>
<evidence type="ECO:0000256" key="2">
    <source>
        <dbReference type="ARBA" id="ARBA00007886"/>
    </source>
</evidence>
<comment type="similarity">
    <text evidence="2">Belongs to the GerABKC lipoprotein family.</text>
</comment>
<evidence type="ECO:0000256" key="3">
    <source>
        <dbReference type="ARBA" id="ARBA00022544"/>
    </source>
</evidence>
<dbReference type="Gene3D" id="3.30.300.210">
    <property type="entry name" value="Nutrient germinant receptor protein C, domain 3"/>
    <property type="match status" value="1"/>
</dbReference>
<dbReference type="GO" id="GO:0009847">
    <property type="term" value="P:spore germination"/>
    <property type="evidence" value="ECO:0007669"/>
    <property type="project" value="InterPro"/>
</dbReference>
<keyword evidence="4" id="KW-0732">Signal</keyword>
<dbReference type="InterPro" id="IPR008844">
    <property type="entry name" value="Spore_GerAC-like"/>
</dbReference>
<accession>A0A410DTP6</accession>
<dbReference type="Pfam" id="PF25198">
    <property type="entry name" value="Spore_GerAC_N"/>
    <property type="match status" value="1"/>
</dbReference>
<dbReference type="OrthoDB" id="2986797at2"/>
<evidence type="ECO:0000256" key="1">
    <source>
        <dbReference type="ARBA" id="ARBA00004635"/>
    </source>
</evidence>
<dbReference type="AlphaFoldDB" id="A0A410DTP6"/>
<dbReference type="InterPro" id="IPR038501">
    <property type="entry name" value="Spore_GerAC_C_sf"/>
</dbReference>
<dbReference type="InterPro" id="IPR046953">
    <property type="entry name" value="Spore_GerAC-like_C"/>
</dbReference>
<evidence type="ECO:0000256" key="5">
    <source>
        <dbReference type="ARBA" id="ARBA00023136"/>
    </source>
</evidence>
<dbReference type="EMBL" id="CP025746">
    <property type="protein sequence ID" value="QAA32613.1"/>
    <property type="molecule type" value="Genomic_DNA"/>
</dbReference>
<evidence type="ECO:0000259" key="9">
    <source>
        <dbReference type="Pfam" id="PF25198"/>
    </source>
</evidence>
<dbReference type="PANTHER" id="PTHR35789:SF1">
    <property type="entry name" value="SPORE GERMINATION PROTEIN B3"/>
    <property type="match status" value="1"/>
</dbReference>
<dbReference type="Proteomes" id="UP000286268">
    <property type="component" value="Chromosome"/>
</dbReference>
<keyword evidence="7" id="KW-0449">Lipoprotein</keyword>
<feature type="domain" description="Spore germination GerAC-like C-terminal" evidence="8">
    <location>
        <begin position="203"/>
        <end position="370"/>
    </location>
</feature>
<proteinExistence type="inferred from homology"/>
<reference evidence="10 11" key="1">
    <citation type="submission" date="2018-01" db="EMBL/GenBank/DDBJ databases">
        <title>Genome Sequencing and Assembly of Anaerobacter polyendosporus strain CT4.</title>
        <authorList>
            <person name="Tachaapaikoon C."/>
            <person name="Sutheeworapong S."/>
            <person name="Jenjaroenpun P."/>
            <person name="Wongsurawat T."/>
            <person name="Nookeaw I."/>
            <person name="Cheawchanlertfa P."/>
            <person name="Kosugi A."/>
            <person name="Cheevadhanarak S."/>
            <person name="Ratanakhanokchai K."/>
        </authorList>
    </citation>
    <scope>NUCLEOTIDE SEQUENCE [LARGE SCALE GENOMIC DNA]</scope>
    <source>
        <strain evidence="10 11">CT4</strain>
    </source>
</reference>
<comment type="subcellular location">
    <subcellularLocation>
        <location evidence="1">Membrane</location>
        <topology evidence="1">Lipid-anchor</topology>
    </subcellularLocation>
</comment>
<evidence type="ECO:0000256" key="6">
    <source>
        <dbReference type="ARBA" id="ARBA00023139"/>
    </source>
</evidence>
<gene>
    <name evidence="10" type="ORF">C1I91_13740</name>
</gene>
<feature type="domain" description="Spore germination protein N-terminal" evidence="9">
    <location>
        <begin position="25"/>
        <end position="192"/>
    </location>
</feature>
<evidence type="ECO:0000259" key="8">
    <source>
        <dbReference type="Pfam" id="PF05504"/>
    </source>
</evidence>
<dbReference type="RefSeq" id="WP_128213400.1">
    <property type="nucleotide sequence ID" value="NZ_CP025746.1"/>
</dbReference>
<evidence type="ECO:0000313" key="11">
    <source>
        <dbReference type="Proteomes" id="UP000286268"/>
    </source>
</evidence>
<keyword evidence="5" id="KW-0472">Membrane</keyword>
<organism evidence="10 11">
    <name type="scientific">Clostridium manihotivorum</name>
    <dbReference type="NCBI Taxonomy" id="2320868"/>
    <lineage>
        <taxon>Bacteria</taxon>
        <taxon>Bacillati</taxon>
        <taxon>Bacillota</taxon>
        <taxon>Clostridia</taxon>
        <taxon>Eubacteriales</taxon>
        <taxon>Clostridiaceae</taxon>
        <taxon>Clostridium</taxon>
    </lineage>
</organism>
<protein>
    <recommendedName>
        <fullName evidence="12">Germination protein, Ger(X)C family</fullName>
    </recommendedName>
</protein>
<dbReference type="PANTHER" id="PTHR35789">
    <property type="entry name" value="SPORE GERMINATION PROTEIN B3"/>
    <property type="match status" value="1"/>
</dbReference>
<evidence type="ECO:0000256" key="4">
    <source>
        <dbReference type="ARBA" id="ARBA00022729"/>
    </source>
</evidence>
<dbReference type="KEGG" id="cmah:C1I91_13740"/>
<keyword evidence="3" id="KW-0309">Germination</keyword>
<evidence type="ECO:0000256" key="7">
    <source>
        <dbReference type="ARBA" id="ARBA00023288"/>
    </source>
</evidence>
<dbReference type="InterPro" id="IPR057336">
    <property type="entry name" value="GerAC_N"/>
</dbReference>
<evidence type="ECO:0008006" key="12">
    <source>
        <dbReference type="Google" id="ProtNLM"/>
    </source>
</evidence>